<keyword evidence="3" id="KW-1185">Reference proteome</keyword>
<evidence type="ECO:0000313" key="3">
    <source>
        <dbReference type="Proteomes" id="UP000836841"/>
    </source>
</evidence>
<sequence>MSGGGGLKADDCELFVAVAVKGIIGDKLGGAGSRRAVRMVVVAVGERLLVEEVEERLVEMYVRDVKQEFETVFVPFLKMCKTSSSSKRDQVDSTAIAAGSNQHKRSNMEVELESLRNSLISMPSVVKPSFSHSNGLKNF</sequence>
<protein>
    <submittedName>
        <fullName evidence="2">Uncharacterized protein</fullName>
    </submittedName>
</protein>
<accession>A0AAU9RXN5</accession>
<proteinExistence type="predicted"/>
<feature type="region of interest" description="Disordered" evidence="1">
    <location>
        <begin position="82"/>
        <end position="102"/>
    </location>
</feature>
<evidence type="ECO:0000313" key="2">
    <source>
        <dbReference type="EMBL" id="CAH2051247.1"/>
    </source>
</evidence>
<dbReference type="AlphaFoldDB" id="A0AAU9RXN5"/>
<name>A0AAU9RXN5_THLAR</name>
<dbReference type="Proteomes" id="UP000836841">
    <property type="component" value="Chromosome 3"/>
</dbReference>
<gene>
    <name evidence="2" type="ORF">TAV2_LOCUS11252</name>
</gene>
<dbReference type="EMBL" id="OU466859">
    <property type="protein sequence ID" value="CAH2051247.1"/>
    <property type="molecule type" value="Genomic_DNA"/>
</dbReference>
<organism evidence="2 3">
    <name type="scientific">Thlaspi arvense</name>
    <name type="common">Field penny-cress</name>
    <dbReference type="NCBI Taxonomy" id="13288"/>
    <lineage>
        <taxon>Eukaryota</taxon>
        <taxon>Viridiplantae</taxon>
        <taxon>Streptophyta</taxon>
        <taxon>Embryophyta</taxon>
        <taxon>Tracheophyta</taxon>
        <taxon>Spermatophyta</taxon>
        <taxon>Magnoliopsida</taxon>
        <taxon>eudicotyledons</taxon>
        <taxon>Gunneridae</taxon>
        <taxon>Pentapetalae</taxon>
        <taxon>rosids</taxon>
        <taxon>malvids</taxon>
        <taxon>Brassicales</taxon>
        <taxon>Brassicaceae</taxon>
        <taxon>Thlaspideae</taxon>
        <taxon>Thlaspi</taxon>
    </lineage>
</organism>
<evidence type="ECO:0000256" key="1">
    <source>
        <dbReference type="SAM" id="MobiDB-lite"/>
    </source>
</evidence>
<reference evidence="2 3" key="1">
    <citation type="submission" date="2022-03" db="EMBL/GenBank/DDBJ databases">
        <authorList>
            <person name="Nunn A."/>
            <person name="Chopra R."/>
            <person name="Nunn A."/>
            <person name="Contreras Garrido A."/>
        </authorList>
    </citation>
    <scope>NUCLEOTIDE SEQUENCE [LARGE SCALE GENOMIC DNA]</scope>
</reference>